<feature type="transmembrane region" description="Helical" evidence="1">
    <location>
        <begin position="29"/>
        <end position="48"/>
    </location>
</feature>
<evidence type="ECO:0000313" key="2">
    <source>
        <dbReference type="EMBL" id="VAW12716.1"/>
    </source>
</evidence>
<reference evidence="2" key="1">
    <citation type="submission" date="2018-06" db="EMBL/GenBank/DDBJ databases">
        <authorList>
            <person name="Zhirakovskaya E."/>
        </authorList>
    </citation>
    <scope>NUCLEOTIDE SEQUENCE</scope>
</reference>
<dbReference type="AlphaFoldDB" id="A0A3B0U023"/>
<proteinExistence type="predicted"/>
<name>A0A3B0U023_9ZZZZ</name>
<feature type="transmembrane region" description="Helical" evidence="1">
    <location>
        <begin position="163"/>
        <end position="183"/>
    </location>
</feature>
<feature type="transmembrane region" description="Helical" evidence="1">
    <location>
        <begin position="122"/>
        <end position="143"/>
    </location>
</feature>
<feature type="transmembrane region" description="Helical" evidence="1">
    <location>
        <begin position="69"/>
        <end position="91"/>
    </location>
</feature>
<protein>
    <submittedName>
        <fullName evidence="2">Uncharacterized protein</fullName>
    </submittedName>
</protein>
<gene>
    <name evidence="2" type="ORF">MNBD_BACTEROID05-375</name>
</gene>
<accession>A0A3B0U023</accession>
<organism evidence="2">
    <name type="scientific">hydrothermal vent metagenome</name>
    <dbReference type="NCBI Taxonomy" id="652676"/>
    <lineage>
        <taxon>unclassified sequences</taxon>
        <taxon>metagenomes</taxon>
        <taxon>ecological metagenomes</taxon>
    </lineage>
</organism>
<dbReference type="EMBL" id="UOEN01000121">
    <property type="protein sequence ID" value="VAW12716.1"/>
    <property type="molecule type" value="Genomic_DNA"/>
</dbReference>
<keyword evidence="1" id="KW-0472">Membrane</keyword>
<keyword evidence="1" id="KW-1133">Transmembrane helix</keyword>
<keyword evidence="1" id="KW-0812">Transmembrane</keyword>
<evidence type="ECO:0000256" key="1">
    <source>
        <dbReference type="SAM" id="Phobius"/>
    </source>
</evidence>
<sequence length="187" mass="21178">MGKLLVIGFTVFAAYYVSIHASDKSIFTVGVAVMAFLSSLLRSIPYIADLETMRAEAKTINRMHELSLFSWNFFLIYVFTLPVIIFAMFVFNKYPINIDIATSVNVLEWGFIDHVKNSFTQLIWLIIALLIEVFIIGILLKWVHCTGLDEEYSNVKDNIKSKYVILSLVILSLTLVSGIWGYIAHGA</sequence>